<protein>
    <submittedName>
        <fullName evidence="1">Uncharacterized protein</fullName>
    </submittedName>
</protein>
<gene>
    <name evidence="1" type="ORF">CJ198_13385</name>
</gene>
<reference evidence="1 2" key="1">
    <citation type="submission" date="2017-09" db="EMBL/GenBank/DDBJ databases">
        <title>Bacterial strain isolated from the female urinary microbiota.</title>
        <authorList>
            <person name="Thomas-White K."/>
            <person name="Kumar N."/>
            <person name="Forster S."/>
            <person name="Putonti C."/>
            <person name="Lawley T."/>
            <person name="Wolfe A.J."/>
        </authorList>
    </citation>
    <scope>NUCLEOTIDE SEQUENCE [LARGE SCALE GENOMIC DNA]</scope>
    <source>
        <strain evidence="1 2">UMB0680</strain>
    </source>
</reference>
<dbReference type="AlphaFoldDB" id="A0A2N6PE79"/>
<accession>A0A2N6PE79</accession>
<comment type="caution">
    <text evidence="1">The sequence shown here is derived from an EMBL/GenBank/DDBJ whole genome shotgun (WGS) entry which is preliminary data.</text>
</comment>
<evidence type="ECO:0000313" key="2">
    <source>
        <dbReference type="Proteomes" id="UP000235703"/>
    </source>
</evidence>
<sequence length="65" mass="7039">MLSQLNRYLGWPGQAPSYKIGQRLWQGIRDEAKAEAGASFSLKGSHARALAVGSVGLETLRRALV</sequence>
<dbReference type="Pfam" id="PF05960">
    <property type="entry name" value="DUF885"/>
    <property type="match status" value="1"/>
</dbReference>
<organism evidence="1 2">
    <name type="scientific">Brevibacterium luteolum</name>
    <dbReference type="NCBI Taxonomy" id="199591"/>
    <lineage>
        <taxon>Bacteria</taxon>
        <taxon>Bacillati</taxon>
        <taxon>Actinomycetota</taxon>
        <taxon>Actinomycetes</taxon>
        <taxon>Micrococcales</taxon>
        <taxon>Brevibacteriaceae</taxon>
        <taxon>Brevibacterium</taxon>
    </lineage>
</organism>
<keyword evidence="2" id="KW-1185">Reference proteome</keyword>
<evidence type="ECO:0000313" key="1">
    <source>
        <dbReference type="EMBL" id="PMB96976.1"/>
    </source>
</evidence>
<name>A0A2N6PE79_9MICO</name>
<dbReference type="EMBL" id="PNFZ01000011">
    <property type="protein sequence ID" value="PMB96976.1"/>
    <property type="molecule type" value="Genomic_DNA"/>
</dbReference>
<dbReference type="Proteomes" id="UP000235703">
    <property type="component" value="Unassembled WGS sequence"/>
</dbReference>
<proteinExistence type="predicted"/>
<dbReference type="InterPro" id="IPR010281">
    <property type="entry name" value="DUF885"/>
</dbReference>
<dbReference type="OrthoDB" id="9760040at2"/>